<proteinExistence type="predicted"/>
<gene>
    <name evidence="3" type="ORF">MNOR_LOCUS11252</name>
</gene>
<comment type="caution">
    <text evidence="3">The sequence shown here is derived from an EMBL/GenBank/DDBJ whole genome shotgun (WGS) entry which is preliminary data.</text>
</comment>
<feature type="non-terminal residue" evidence="3">
    <location>
        <position position="172"/>
    </location>
</feature>
<evidence type="ECO:0000313" key="3">
    <source>
        <dbReference type="EMBL" id="CAL4080347.1"/>
    </source>
</evidence>
<evidence type="ECO:0000313" key="4">
    <source>
        <dbReference type="Proteomes" id="UP001497623"/>
    </source>
</evidence>
<name>A0AAV2QDK0_MEGNR</name>
<sequence>MKVLVWALALCLVVAAQGRPDKLDSLEEVKEVKRPYSFKYTASRYHHGIPDREHEEVRGVDGITRGVYRYIDPSQRVQEVIYTADENGFNVKNSGVPKKPQDTQFLVPAMTHKDDYEALKDNERTFHGPEGQISRIMEELTKKIPALYIWTISIYSSLRRITFGVSRGGGLH</sequence>
<evidence type="ECO:0008006" key="5">
    <source>
        <dbReference type="Google" id="ProtNLM"/>
    </source>
</evidence>
<dbReference type="InterPro" id="IPR000618">
    <property type="entry name" value="Insect_cuticle"/>
</dbReference>
<organism evidence="3 4">
    <name type="scientific">Meganyctiphanes norvegica</name>
    <name type="common">Northern krill</name>
    <name type="synonym">Thysanopoda norvegica</name>
    <dbReference type="NCBI Taxonomy" id="48144"/>
    <lineage>
        <taxon>Eukaryota</taxon>
        <taxon>Metazoa</taxon>
        <taxon>Ecdysozoa</taxon>
        <taxon>Arthropoda</taxon>
        <taxon>Crustacea</taxon>
        <taxon>Multicrustacea</taxon>
        <taxon>Malacostraca</taxon>
        <taxon>Eumalacostraca</taxon>
        <taxon>Eucarida</taxon>
        <taxon>Euphausiacea</taxon>
        <taxon>Euphausiidae</taxon>
        <taxon>Meganyctiphanes</taxon>
    </lineage>
</organism>
<dbReference type="GO" id="GO:0008010">
    <property type="term" value="F:structural constituent of chitin-based larval cuticle"/>
    <property type="evidence" value="ECO:0007669"/>
    <property type="project" value="TreeGrafter"/>
</dbReference>
<evidence type="ECO:0000256" key="1">
    <source>
        <dbReference type="PROSITE-ProRule" id="PRU00497"/>
    </source>
</evidence>
<accession>A0AAV2QDK0</accession>
<keyword evidence="1" id="KW-0193">Cuticle</keyword>
<dbReference type="EMBL" id="CAXKWB010005885">
    <property type="protein sequence ID" value="CAL4080347.1"/>
    <property type="molecule type" value="Genomic_DNA"/>
</dbReference>
<dbReference type="InterPro" id="IPR050468">
    <property type="entry name" value="Cuticle_Struct_Prot"/>
</dbReference>
<keyword evidence="4" id="KW-1185">Reference proteome</keyword>
<dbReference type="Proteomes" id="UP001497623">
    <property type="component" value="Unassembled WGS sequence"/>
</dbReference>
<feature type="chain" id="PRO_5043830857" description="Cuticle protein" evidence="2">
    <location>
        <begin position="19"/>
        <end position="172"/>
    </location>
</feature>
<dbReference type="Pfam" id="PF00379">
    <property type="entry name" value="Chitin_bind_4"/>
    <property type="match status" value="1"/>
</dbReference>
<feature type="signal peptide" evidence="2">
    <location>
        <begin position="1"/>
        <end position="18"/>
    </location>
</feature>
<dbReference type="AlphaFoldDB" id="A0AAV2QDK0"/>
<protein>
    <recommendedName>
        <fullName evidence="5">Cuticle protein</fullName>
    </recommendedName>
</protein>
<dbReference type="PANTHER" id="PTHR10380">
    <property type="entry name" value="CUTICLE PROTEIN"/>
    <property type="match status" value="1"/>
</dbReference>
<keyword evidence="2" id="KW-0732">Signal</keyword>
<dbReference type="GO" id="GO:0062129">
    <property type="term" value="C:chitin-based extracellular matrix"/>
    <property type="evidence" value="ECO:0007669"/>
    <property type="project" value="TreeGrafter"/>
</dbReference>
<dbReference type="PROSITE" id="PS51155">
    <property type="entry name" value="CHIT_BIND_RR_2"/>
    <property type="match status" value="1"/>
</dbReference>
<reference evidence="3 4" key="1">
    <citation type="submission" date="2024-05" db="EMBL/GenBank/DDBJ databases">
        <authorList>
            <person name="Wallberg A."/>
        </authorList>
    </citation>
    <scope>NUCLEOTIDE SEQUENCE [LARGE SCALE GENOMIC DNA]</scope>
</reference>
<evidence type="ECO:0000256" key="2">
    <source>
        <dbReference type="SAM" id="SignalP"/>
    </source>
</evidence>